<proteinExistence type="predicted"/>
<sequence length="223" mass="24735">MIKKKTNFFVIPLAIGALIFLALYSNTKVDLTNYSTEGLEIDFTVSKDIALLAKDSKGAVSPISNDIQFPYLGKSYVGFKEALGFKESGSNYFRVNTLGYLGKYQFGAETLKLIGIYNPNQFLYNPELQEKAFLANAERNKWILRKDINRFVGKTIGGVNVTESGILAAAHLAGPGSVKKYLRSYGSNNFKDAYGTSIRHYLKKFSGYDTSHIVPNKKAKAVL</sequence>
<keyword evidence="1" id="KW-0812">Transmembrane</keyword>
<evidence type="ECO:0000256" key="1">
    <source>
        <dbReference type="SAM" id="Phobius"/>
    </source>
</evidence>
<evidence type="ECO:0000313" key="3">
    <source>
        <dbReference type="Proteomes" id="UP001500736"/>
    </source>
</evidence>
<keyword evidence="3" id="KW-1185">Reference proteome</keyword>
<dbReference type="Proteomes" id="UP001500736">
    <property type="component" value="Unassembled WGS sequence"/>
</dbReference>
<organism evidence="2 3">
    <name type="scientific">Gaetbulibacter jejuensis</name>
    <dbReference type="NCBI Taxonomy" id="584607"/>
    <lineage>
        <taxon>Bacteria</taxon>
        <taxon>Pseudomonadati</taxon>
        <taxon>Bacteroidota</taxon>
        <taxon>Flavobacteriia</taxon>
        <taxon>Flavobacteriales</taxon>
        <taxon>Flavobacteriaceae</taxon>
        <taxon>Gaetbulibacter</taxon>
    </lineage>
</organism>
<reference evidence="2 3" key="1">
    <citation type="journal article" date="2019" name="Int. J. Syst. Evol. Microbiol.">
        <title>The Global Catalogue of Microorganisms (GCM) 10K type strain sequencing project: providing services to taxonomists for standard genome sequencing and annotation.</title>
        <authorList>
            <consortium name="The Broad Institute Genomics Platform"/>
            <consortium name="The Broad Institute Genome Sequencing Center for Infectious Disease"/>
            <person name="Wu L."/>
            <person name="Ma J."/>
        </authorList>
    </citation>
    <scope>NUCLEOTIDE SEQUENCE [LARGE SCALE GENOMIC DNA]</scope>
    <source>
        <strain evidence="2 3">JCM 15976</strain>
    </source>
</reference>
<protein>
    <recommendedName>
        <fullName evidence="4">Peptidoglycan-binding protein LysM</fullName>
    </recommendedName>
</protein>
<keyword evidence="1" id="KW-1133">Transmembrane helix</keyword>
<feature type="transmembrane region" description="Helical" evidence="1">
    <location>
        <begin position="7"/>
        <end position="25"/>
    </location>
</feature>
<gene>
    <name evidence="2" type="ORF">GCM10009431_23730</name>
</gene>
<dbReference type="SUPFAM" id="SSF53955">
    <property type="entry name" value="Lysozyme-like"/>
    <property type="match status" value="1"/>
</dbReference>
<evidence type="ECO:0008006" key="4">
    <source>
        <dbReference type="Google" id="ProtNLM"/>
    </source>
</evidence>
<dbReference type="EMBL" id="BAAAGF010000003">
    <property type="protein sequence ID" value="GAA0746906.1"/>
    <property type="molecule type" value="Genomic_DNA"/>
</dbReference>
<dbReference type="RefSeq" id="WP_129760364.1">
    <property type="nucleotide sequence ID" value="NZ_BAAAGF010000003.1"/>
</dbReference>
<keyword evidence="1" id="KW-0472">Membrane</keyword>
<accession>A0ABN1JUF2</accession>
<name>A0ABN1JUF2_9FLAO</name>
<evidence type="ECO:0000313" key="2">
    <source>
        <dbReference type="EMBL" id="GAA0746906.1"/>
    </source>
</evidence>
<comment type="caution">
    <text evidence="2">The sequence shown here is derived from an EMBL/GenBank/DDBJ whole genome shotgun (WGS) entry which is preliminary data.</text>
</comment>
<dbReference type="InterPro" id="IPR023346">
    <property type="entry name" value="Lysozyme-like_dom_sf"/>
</dbReference>